<keyword evidence="2" id="KW-1185">Reference proteome</keyword>
<sequence length="176" mass="19442">MPEVMVVDQEVVSQEEANAPWWHNALGKNKCSPRTKPSASFKSEETAGYHIATAHGVVRHLAATSRLSREPRSHIRVIVRLKGGLDLKKVHLIRIAQILETAAKFSPEETPEDIVFPNTSQNFFAVSIPASRNASAYTALRFVHLGSTEYHVSTYMAASDNTCKGVMRGVNVDIDE</sequence>
<accession>A0A9J6DB40</accession>
<gene>
    <name evidence="1" type="ORF">HPB51_016300</name>
</gene>
<evidence type="ECO:0000313" key="2">
    <source>
        <dbReference type="Proteomes" id="UP000821866"/>
    </source>
</evidence>
<reference evidence="1" key="1">
    <citation type="journal article" date="2020" name="Cell">
        <title>Large-Scale Comparative Analyses of Tick Genomes Elucidate Their Genetic Diversity and Vector Capacities.</title>
        <authorList>
            <consortium name="Tick Genome and Microbiome Consortium (TIGMIC)"/>
            <person name="Jia N."/>
            <person name="Wang J."/>
            <person name="Shi W."/>
            <person name="Du L."/>
            <person name="Sun Y."/>
            <person name="Zhan W."/>
            <person name="Jiang J.F."/>
            <person name="Wang Q."/>
            <person name="Zhang B."/>
            <person name="Ji P."/>
            <person name="Bell-Sakyi L."/>
            <person name="Cui X.M."/>
            <person name="Yuan T.T."/>
            <person name="Jiang B.G."/>
            <person name="Yang W.F."/>
            <person name="Lam T.T."/>
            <person name="Chang Q.C."/>
            <person name="Ding S.J."/>
            <person name="Wang X.J."/>
            <person name="Zhu J.G."/>
            <person name="Ruan X.D."/>
            <person name="Zhao L."/>
            <person name="Wei J.T."/>
            <person name="Ye R.Z."/>
            <person name="Que T.C."/>
            <person name="Du C.H."/>
            <person name="Zhou Y.H."/>
            <person name="Cheng J.X."/>
            <person name="Dai P.F."/>
            <person name="Guo W.B."/>
            <person name="Han X.H."/>
            <person name="Huang E.J."/>
            <person name="Li L.F."/>
            <person name="Wei W."/>
            <person name="Gao Y.C."/>
            <person name="Liu J.Z."/>
            <person name="Shao H.Z."/>
            <person name="Wang X."/>
            <person name="Wang C.C."/>
            <person name="Yang T.C."/>
            <person name="Huo Q.B."/>
            <person name="Li W."/>
            <person name="Chen H.Y."/>
            <person name="Chen S.E."/>
            <person name="Zhou L.G."/>
            <person name="Ni X.B."/>
            <person name="Tian J.H."/>
            <person name="Sheng Y."/>
            <person name="Liu T."/>
            <person name="Pan Y.S."/>
            <person name="Xia L.Y."/>
            <person name="Li J."/>
            <person name="Zhao F."/>
            <person name="Cao W.C."/>
        </authorList>
    </citation>
    <scope>NUCLEOTIDE SEQUENCE</scope>
    <source>
        <strain evidence="1">Rmic-2018</strain>
    </source>
</reference>
<organism evidence="1 2">
    <name type="scientific">Rhipicephalus microplus</name>
    <name type="common">Cattle tick</name>
    <name type="synonym">Boophilus microplus</name>
    <dbReference type="NCBI Taxonomy" id="6941"/>
    <lineage>
        <taxon>Eukaryota</taxon>
        <taxon>Metazoa</taxon>
        <taxon>Ecdysozoa</taxon>
        <taxon>Arthropoda</taxon>
        <taxon>Chelicerata</taxon>
        <taxon>Arachnida</taxon>
        <taxon>Acari</taxon>
        <taxon>Parasitiformes</taxon>
        <taxon>Ixodida</taxon>
        <taxon>Ixodoidea</taxon>
        <taxon>Ixodidae</taxon>
        <taxon>Rhipicephalinae</taxon>
        <taxon>Rhipicephalus</taxon>
        <taxon>Boophilus</taxon>
    </lineage>
</organism>
<comment type="caution">
    <text evidence="1">The sequence shown here is derived from an EMBL/GenBank/DDBJ whole genome shotgun (WGS) entry which is preliminary data.</text>
</comment>
<dbReference type="AlphaFoldDB" id="A0A9J6DB40"/>
<evidence type="ECO:0000313" key="1">
    <source>
        <dbReference type="EMBL" id="KAH8019054.1"/>
    </source>
</evidence>
<dbReference type="EMBL" id="JABSTU010000010">
    <property type="protein sequence ID" value="KAH8019054.1"/>
    <property type="molecule type" value="Genomic_DNA"/>
</dbReference>
<name>A0A9J6DB40_RHIMP</name>
<dbReference type="Proteomes" id="UP000821866">
    <property type="component" value="Chromosome 8"/>
</dbReference>
<reference evidence="1" key="2">
    <citation type="submission" date="2021-09" db="EMBL/GenBank/DDBJ databases">
        <authorList>
            <person name="Jia N."/>
            <person name="Wang J."/>
            <person name="Shi W."/>
            <person name="Du L."/>
            <person name="Sun Y."/>
            <person name="Zhan W."/>
            <person name="Jiang J."/>
            <person name="Wang Q."/>
            <person name="Zhang B."/>
            <person name="Ji P."/>
            <person name="Sakyi L.B."/>
            <person name="Cui X."/>
            <person name="Yuan T."/>
            <person name="Jiang B."/>
            <person name="Yang W."/>
            <person name="Lam T.T.-Y."/>
            <person name="Chang Q."/>
            <person name="Ding S."/>
            <person name="Wang X."/>
            <person name="Zhu J."/>
            <person name="Ruan X."/>
            <person name="Zhao L."/>
            <person name="Wei J."/>
            <person name="Que T."/>
            <person name="Du C."/>
            <person name="Cheng J."/>
            <person name="Dai P."/>
            <person name="Han X."/>
            <person name="Huang E."/>
            <person name="Gao Y."/>
            <person name="Liu J."/>
            <person name="Shao H."/>
            <person name="Ye R."/>
            <person name="Li L."/>
            <person name="Wei W."/>
            <person name="Wang X."/>
            <person name="Wang C."/>
            <person name="Huo Q."/>
            <person name="Li W."/>
            <person name="Guo W."/>
            <person name="Chen H."/>
            <person name="Chen S."/>
            <person name="Zhou L."/>
            <person name="Zhou L."/>
            <person name="Ni X."/>
            <person name="Tian J."/>
            <person name="Zhou Y."/>
            <person name="Sheng Y."/>
            <person name="Liu T."/>
            <person name="Pan Y."/>
            <person name="Xia L."/>
            <person name="Li J."/>
            <person name="Zhao F."/>
            <person name="Cao W."/>
        </authorList>
    </citation>
    <scope>NUCLEOTIDE SEQUENCE</scope>
    <source>
        <strain evidence="1">Rmic-2018</strain>
        <tissue evidence="1">Larvae</tissue>
    </source>
</reference>
<protein>
    <submittedName>
        <fullName evidence="1">Uncharacterized protein</fullName>
    </submittedName>
</protein>
<proteinExistence type="predicted"/>